<organism evidence="1">
    <name type="scientific">Oryza meridionalis</name>
    <dbReference type="NCBI Taxonomy" id="40149"/>
    <lineage>
        <taxon>Eukaryota</taxon>
        <taxon>Viridiplantae</taxon>
        <taxon>Streptophyta</taxon>
        <taxon>Embryophyta</taxon>
        <taxon>Tracheophyta</taxon>
        <taxon>Spermatophyta</taxon>
        <taxon>Magnoliopsida</taxon>
        <taxon>Liliopsida</taxon>
        <taxon>Poales</taxon>
        <taxon>Poaceae</taxon>
        <taxon>BOP clade</taxon>
        <taxon>Oryzoideae</taxon>
        <taxon>Oryzeae</taxon>
        <taxon>Oryzinae</taxon>
        <taxon>Oryza</taxon>
    </lineage>
</organism>
<evidence type="ECO:0000313" key="2">
    <source>
        <dbReference type="Proteomes" id="UP000008021"/>
    </source>
</evidence>
<dbReference type="Proteomes" id="UP000008021">
    <property type="component" value="Chromosome 3"/>
</dbReference>
<proteinExistence type="predicted"/>
<reference evidence="1" key="1">
    <citation type="submission" date="2015-04" db="UniProtKB">
        <authorList>
            <consortium name="EnsemblPlants"/>
        </authorList>
    </citation>
    <scope>IDENTIFICATION</scope>
</reference>
<protein>
    <submittedName>
        <fullName evidence="1">Uncharacterized protein</fullName>
    </submittedName>
</protein>
<dbReference type="AlphaFoldDB" id="A0A0E0D546"/>
<sequence>MGRRVRVYRVVSVRWCDENTVDVPGATDTVTVYGLPPGSTRATIRIATARFVCPDVGGAAHLHAWRPHPLVVMQGARRRHPQGLAHRRPHPLLPP</sequence>
<keyword evidence="2" id="KW-1185">Reference proteome</keyword>
<name>A0A0E0D546_9ORYZ</name>
<evidence type="ECO:0000313" key="1">
    <source>
        <dbReference type="EnsemblPlants" id="OMERI03G27160.1"/>
    </source>
</evidence>
<reference evidence="1" key="2">
    <citation type="submission" date="2018-05" db="EMBL/GenBank/DDBJ databases">
        <title>OmerRS3 (Oryza meridionalis Reference Sequence Version 3).</title>
        <authorList>
            <person name="Zhang J."/>
            <person name="Kudrna D."/>
            <person name="Lee S."/>
            <person name="Talag J."/>
            <person name="Welchert J."/>
            <person name="Wing R.A."/>
        </authorList>
    </citation>
    <scope>NUCLEOTIDE SEQUENCE [LARGE SCALE GENOMIC DNA]</scope>
    <source>
        <strain evidence="1">cv. OR44</strain>
    </source>
</reference>
<dbReference type="EnsemblPlants" id="OMERI03G27160.1">
    <property type="protein sequence ID" value="OMERI03G27160.1"/>
    <property type="gene ID" value="OMERI03G27160"/>
</dbReference>
<dbReference type="HOGENOM" id="CLU_2376405_0_0_1"/>
<accession>A0A0E0D546</accession>
<dbReference type="Gramene" id="OMERI03G27160.1">
    <property type="protein sequence ID" value="OMERI03G27160.1"/>
    <property type="gene ID" value="OMERI03G27160"/>
</dbReference>